<keyword evidence="1" id="KW-0539">Nucleus</keyword>
<dbReference type="Pfam" id="PF00172">
    <property type="entry name" value="Zn_clus"/>
    <property type="match status" value="1"/>
</dbReference>
<dbReference type="InterPro" id="IPR053175">
    <property type="entry name" value="DHMBA_Reg_Transcription_Factor"/>
</dbReference>
<organism evidence="4 5">
    <name type="scientific">Cordyceps javanica</name>
    <dbReference type="NCBI Taxonomy" id="43265"/>
    <lineage>
        <taxon>Eukaryota</taxon>
        <taxon>Fungi</taxon>
        <taxon>Dikarya</taxon>
        <taxon>Ascomycota</taxon>
        <taxon>Pezizomycotina</taxon>
        <taxon>Sordariomycetes</taxon>
        <taxon>Hypocreomycetidae</taxon>
        <taxon>Hypocreales</taxon>
        <taxon>Cordycipitaceae</taxon>
        <taxon>Cordyceps</taxon>
    </lineage>
</organism>
<reference evidence="4 5" key="1">
    <citation type="journal article" date="2019" name="Appl. Microbiol. Biotechnol.">
        <title>Genome sequence of Isaria javanica and comparative genome analysis insights into family S53 peptidase evolution in fungal entomopathogens.</title>
        <authorList>
            <person name="Lin R."/>
            <person name="Zhang X."/>
            <person name="Xin B."/>
            <person name="Zou M."/>
            <person name="Gao Y."/>
            <person name="Qin F."/>
            <person name="Hu Q."/>
            <person name="Xie B."/>
            <person name="Cheng X."/>
        </authorList>
    </citation>
    <scope>NUCLEOTIDE SEQUENCE [LARGE SCALE GENOMIC DNA]</scope>
    <source>
        <strain evidence="4 5">IJ1G</strain>
    </source>
</reference>
<dbReference type="Gene3D" id="4.10.240.10">
    <property type="entry name" value="Zn(2)-C6 fungal-type DNA-binding domain"/>
    <property type="match status" value="1"/>
</dbReference>
<dbReference type="InterPro" id="IPR001138">
    <property type="entry name" value="Zn2Cys6_DnaBD"/>
</dbReference>
<feature type="compositionally biased region" description="Low complexity" evidence="2">
    <location>
        <begin position="83"/>
        <end position="95"/>
    </location>
</feature>
<dbReference type="InterPro" id="IPR036864">
    <property type="entry name" value="Zn2-C6_fun-type_DNA-bd_sf"/>
</dbReference>
<dbReference type="GO" id="GO:0008270">
    <property type="term" value="F:zinc ion binding"/>
    <property type="evidence" value="ECO:0007669"/>
    <property type="project" value="InterPro"/>
</dbReference>
<feature type="compositionally biased region" description="Gly residues" evidence="2">
    <location>
        <begin position="126"/>
        <end position="141"/>
    </location>
</feature>
<evidence type="ECO:0000313" key="5">
    <source>
        <dbReference type="Proteomes" id="UP000315783"/>
    </source>
</evidence>
<dbReference type="SUPFAM" id="SSF57701">
    <property type="entry name" value="Zn2/Cys6 DNA-binding domain"/>
    <property type="match status" value="1"/>
</dbReference>
<dbReference type="STRING" id="43265.A0A545V243"/>
<protein>
    <submittedName>
        <fullName evidence="4">Fungal transcriptional regulatory protein</fullName>
    </submittedName>
</protein>
<gene>
    <name evidence="4" type="ORF">IF1G_05620</name>
</gene>
<evidence type="ECO:0000256" key="2">
    <source>
        <dbReference type="SAM" id="MobiDB-lite"/>
    </source>
</evidence>
<dbReference type="GO" id="GO:0000981">
    <property type="term" value="F:DNA-binding transcription factor activity, RNA polymerase II-specific"/>
    <property type="evidence" value="ECO:0007669"/>
    <property type="project" value="InterPro"/>
</dbReference>
<sequence length="594" mass="63893">MPNTGRPSQDCHLCRQRRVKCDLARPACQRCAKYGAVCPGYRDQQALVFRNADPSTLQRRRKRKAGEGAVASAITAASRDHNSSSSSSSSSLSLSAPAVAASEDNETNEVPVTSSGTVPAARGPEDGGGSSSSSSGGGGAMVLGRHVTEHWTAQSVPLLLDVYSTLDFLRAVYATGSRGGPLLWSAHIFTRTYIMNVRYPTHVADGLRGQTQRELGMYMGKTLRAVNRALGAPGGAARDDILATVWVLANYEVLAGTIGRQQPVNTWQLHARGLYAILQARGAAPLRTSAGRAAFWPAFNIVQLQALIVNAACPAETDAWLAVCERHHHRPEGGGGGEALTLRIAQYVASVCAVQSRVMRHLRAADFRGASADYLPLRQALLDADAAFAEHDDDARTYISDEDVNNEDGGGDRRRAAEMTMDVYMHNVRRAAVIKSHHQMQMLCNLLTHHAPCPVPLATLLAHRRQALHRVNESAQAVVDSLPAAMAPLARATVLRSPQVLFDAMRLVFPLFLVAHVPSTRQEHKDVALRALAFIGREVGIRQALVGGGSGDDDGPTVPLPREARAPLATDDDDLLADPPWVSPPPRDYSLLGF</sequence>
<dbReference type="AlphaFoldDB" id="A0A545V243"/>
<dbReference type="SMART" id="SM00066">
    <property type="entry name" value="GAL4"/>
    <property type="match status" value="1"/>
</dbReference>
<proteinExistence type="predicted"/>
<accession>A0A545V243</accession>
<feature type="compositionally biased region" description="Polar residues" evidence="2">
    <location>
        <begin position="108"/>
        <end position="117"/>
    </location>
</feature>
<name>A0A545V243_9HYPO</name>
<evidence type="ECO:0000259" key="3">
    <source>
        <dbReference type="PROSITE" id="PS50048"/>
    </source>
</evidence>
<dbReference type="EMBL" id="SPUK01000007">
    <property type="protein sequence ID" value="TQV95791.1"/>
    <property type="molecule type" value="Genomic_DNA"/>
</dbReference>
<feature type="region of interest" description="Disordered" evidence="2">
    <location>
        <begin position="546"/>
        <end position="594"/>
    </location>
</feature>
<dbReference type="Proteomes" id="UP000315783">
    <property type="component" value="Unassembled WGS sequence"/>
</dbReference>
<dbReference type="OrthoDB" id="4491390at2759"/>
<evidence type="ECO:0000313" key="4">
    <source>
        <dbReference type="EMBL" id="TQV95791.1"/>
    </source>
</evidence>
<dbReference type="PANTHER" id="PTHR38791">
    <property type="entry name" value="ZN(II)2CYS6 TRANSCRIPTION FACTOR (EUROFUNG)-RELATED-RELATED"/>
    <property type="match status" value="1"/>
</dbReference>
<dbReference type="CDD" id="cd00067">
    <property type="entry name" value="GAL4"/>
    <property type="match status" value="1"/>
</dbReference>
<evidence type="ECO:0000256" key="1">
    <source>
        <dbReference type="ARBA" id="ARBA00023242"/>
    </source>
</evidence>
<dbReference type="PANTHER" id="PTHR38791:SF13">
    <property type="entry name" value="ZN(2)-C6 FUNGAL-TYPE DOMAIN-CONTAINING PROTEIN"/>
    <property type="match status" value="1"/>
</dbReference>
<keyword evidence="5" id="KW-1185">Reference proteome</keyword>
<feature type="domain" description="Zn(2)-C6 fungal-type" evidence="3">
    <location>
        <begin position="10"/>
        <end position="38"/>
    </location>
</feature>
<dbReference type="PROSITE" id="PS50048">
    <property type="entry name" value="ZN2_CY6_FUNGAL_2"/>
    <property type="match status" value="1"/>
</dbReference>
<comment type="caution">
    <text evidence="4">The sequence shown here is derived from an EMBL/GenBank/DDBJ whole genome shotgun (WGS) entry which is preliminary data.</text>
</comment>
<feature type="region of interest" description="Disordered" evidence="2">
    <location>
        <begin position="52"/>
        <end position="141"/>
    </location>
</feature>